<evidence type="ECO:0000313" key="2">
    <source>
        <dbReference type="EMBL" id="KPL73297.1"/>
    </source>
</evidence>
<dbReference type="Proteomes" id="UP000050430">
    <property type="component" value="Unassembled WGS sequence"/>
</dbReference>
<feature type="transmembrane region" description="Helical" evidence="1">
    <location>
        <begin position="127"/>
        <end position="154"/>
    </location>
</feature>
<keyword evidence="3" id="KW-1185">Reference proteome</keyword>
<name>A0A0P6WST4_9CHLR</name>
<dbReference type="EMBL" id="LGCK01000006">
    <property type="protein sequence ID" value="KPL73297.1"/>
    <property type="molecule type" value="Genomic_DNA"/>
</dbReference>
<dbReference type="OrthoDB" id="9799578at2"/>
<feature type="transmembrane region" description="Helical" evidence="1">
    <location>
        <begin position="27"/>
        <end position="53"/>
    </location>
</feature>
<keyword evidence="1" id="KW-1133">Transmembrane helix</keyword>
<gene>
    <name evidence="2" type="ORF">ADM99_03505</name>
</gene>
<dbReference type="Pfam" id="PF13197">
    <property type="entry name" value="DUF4013"/>
    <property type="match status" value="1"/>
</dbReference>
<dbReference type="InterPro" id="IPR025098">
    <property type="entry name" value="DUF4013"/>
</dbReference>
<comment type="caution">
    <text evidence="2">The sequence shown here is derived from an EMBL/GenBank/DDBJ whole genome shotgun (WGS) entry which is preliminary data.</text>
</comment>
<keyword evidence="1" id="KW-0812">Transmembrane</keyword>
<sequence length="269" mass="29279">MTTEVSTRPLQTLLAFPFHEDRWQSKMLIGIGLTLAGMIIPIIPGLILMGYVYQIMHRVIVDRGSLYLPEWDNWGKFLKDGWRLFCVAFLYSLPTLVVSFAGMGIYIVTFIGAMTAAGNHPDSPASILLFVAIGILFLSIGLSILTGTLTFLVLPAALGHTVARDSFSAGFDFTGWWKIFRANTGGFLIALLVITGLMGLVYIVSQIFSMTIVLICLIVLLPLAVGFYVMLIGAALVAGAYREGVENLELAELKLAEASIVAVQEEKPS</sequence>
<proteinExistence type="predicted"/>
<organism evidence="2 3">
    <name type="scientific">Leptolinea tardivitalis</name>
    <dbReference type="NCBI Taxonomy" id="229920"/>
    <lineage>
        <taxon>Bacteria</taxon>
        <taxon>Bacillati</taxon>
        <taxon>Chloroflexota</taxon>
        <taxon>Anaerolineae</taxon>
        <taxon>Anaerolineales</taxon>
        <taxon>Anaerolineaceae</taxon>
        <taxon>Leptolinea</taxon>
    </lineage>
</organism>
<evidence type="ECO:0008006" key="4">
    <source>
        <dbReference type="Google" id="ProtNLM"/>
    </source>
</evidence>
<accession>A0A0P6WST4</accession>
<dbReference type="AlphaFoldDB" id="A0A0P6WST4"/>
<reference evidence="2 3" key="1">
    <citation type="submission" date="2015-07" db="EMBL/GenBank/DDBJ databases">
        <title>Genome sequence of Leptolinea tardivitalis DSM 16556.</title>
        <authorList>
            <person name="Hemp J."/>
            <person name="Ward L.M."/>
            <person name="Pace L.A."/>
            <person name="Fischer W.W."/>
        </authorList>
    </citation>
    <scope>NUCLEOTIDE SEQUENCE [LARGE SCALE GENOMIC DNA]</scope>
    <source>
        <strain evidence="2 3">YMTK-2</strain>
    </source>
</reference>
<dbReference type="RefSeq" id="WP_062421707.1">
    <property type="nucleotide sequence ID" value="NZ_BBYA01000009.1"/>
</dbReference>
<feature type="transmembrane region" description="Helical" evidence="1">
    <location>
        <begin position="211"/>
        <end position="238"/>
    </location>
</feature>
<protein>
    <recommendedName>
        <fullName evidence="4">Glycerophosphoryl diester phosphodiesterase membrane domain-containing protein</fullName>
    </recommendedName>
</protein>
<feature type="transmembrane region" description="Helical" evidence="1">
    <location>
        <begin position="84"/>
        <end position="107"/>
    </location>
</feature>
<evidence type="ECO:0000313" key="3">
    <source>
        <dbReference type="Proteomes" id="UP000050430"/>
    </source>
</evidence>
<evidence type="ECO:0000256" key="1">
    <source>
        <dbReference type="SAM" id="Phobius"/>
    </source>
</evidence>
<keyword evidence="1" id="KW-0472">Membrane</keyword>
<feature type="transmembrane region" description="Helical" evidence="1">
    <location>
        <begin position="186"/>
        <end position="205"/>
    </location>
</feature>